<gene>
    <name evidence="1" type="ORF">ODALV1_LOCUS26784</name>
</gene>
<accession>A0ABP1RWC0</accession>
<evidence type="ECO:0000313" key="1">
    <source>
        <dbReference type="EMBL" id="CAL8137137.1"/>
    </source>
</evidence>
<organism evidence="1 2">
    <name type="scientific">Orchesella dallaii</name>
    <dbReference type="NCBI Taxonomy" id="48710"/>
    <lineage>
        <taxon>Eukaryota</taxon>
        <taxon>Metazoa</taxon>
        <taxon>Ecdysozoa</taxon>
        <taxon>Arthropoda</taxon>
        <taxon>Hexapoda</taxon>
        <taxon>Collembola</taxon>
        <taxon>Entomobryomorpha</taxon>
        <taxon>Entomobryoidea</taxon>
        <taxon>Orchesellidae</taxon>
        <taxon>Orchesellinae</taxon>
        <taxon>Orchesella</taxon>
    </lineage>
</organism>
<dbReference type="Gene3D" id="3.80.10.10">
    <property type="entry name" value="Ribonuclease Inhibitor"/>
    <property type="match status" value="1"/>
</dbReference>
<name>A0ABP1RWC0_9HEXA</name>
<dbReference type="Proteomes" id="UP001642540">
    <property type="component" value="Unassembled WGS sequence"/>
</dbReference>
<sequence length="325" mass="37096">MDFNMQATSVSPLLEILQSAPNLEEIYYPNIVQFTSPYENPARVVFKNIIYNGSMSLNRLTSLKIDTFLRNEDLYTLAERNLPLKSLQLTLTPGIGCDDLYELLYSVEHTLEALTFTFRDGYRLCKRFPHLENLRNMSVIVWNGYLENLAEIKRLTNLVVILMEVEMDMICSGNGGGNFAEKSEIKQLEIHAVPKGAESLVIKTIRLSPWNLRRLTIDHATDQYLRVIFRSLRLLEELLILYGDWSETGLTGIPKAHCKPEIVHKEFYAMGLKEYPGITDLKNLRNLILAGVMTDISLILGVTKCRTIRSLELVARSCSKVSLNY</sequence>
<proteinExistence type="predicted"/>
<comment type="caution">
    <text evidence="1">The sequence shown here is derived from an EMBL/GenBank/DDBJ whole genome shotgun (WGS) entry which is preliminary data.</text>
</comment>
<dbReference type="EMBL" id="CAXLJM020000114">
    <property type="protein sequence ID" value="CAL8137137.1"/>
    <property type="molecule type" value="Genomic_DNA"/>
</dbReference>
<evidence type="ECO:0000313" key="2">
    <source>
        <dbReference type="Proteomes" id="UP001642540"/>
    </source>
</evidence>
<evidence type="ECO:0008006" key="3">
    <source>
        <dbReference type="Google" id="ProtNLM"/>
    </source>
</evidence>
<reference evidence="1 2" key="1">
    <citation type="submission" date="2024-08" db="EMBL/GenBank/DDBJ databases">
        <authorList>
            <person name="Cucini C."/>
            <person name="Frati F."/>
        </authorList>
    </citation>
    <scope>NUCLEOTIDE SEQUENCE [LARGE SCALE GENOMIC DNA]</scope>
</reference>
<keyword evidence="2" id="KW-1185">Reference proteome</keyword>
<protein>
    <recommendedName>
        <fullName evidence="3">FBD domain-containing protein</fullName>
    </recommendedName>
</protein>
<dbReference type="InterPro" id="IPR032675">
    <property type="entry name" value="LRR_dom_sf"/>
</dbReference>
<dbReference type="SUPFAM" id="SSF52047">
    <property type="entry name" value="RNI-like"/>
    <property type="match status" value="1"/>
</dbReference>